<evidence type="ECO:0000256" key="1">
    <source>
        <dbReference type="SAM" id="Coils"/>
    </source>
</evidence>
<keyword evidence="1" id="KW-0175">Coiled coil</keyword>
<organism evidence="2 3">
    <name type="scientific">Suillus placidus</name>
    <dbReference type="NCBI Taxonomy" id="48579"/>
    <lineage>
        <taxon>Eukaryota</taxon>
        <taxon>Fungi</taxon>
        <taxon>Dikarya</taxon>
        <taxon>Basidiomycota</taxon>
        <taxon>Agaricomycotina</taxon>
        <taxon>Agaricomycetes</taxon>
        <taxon>Agaricomycetidae</taxon>
        <taxon>Boletales</taxon>
        <taxon>Suillineae</taxon>
        <taxon>Suillaceae</taxon>
        <taxon>Suillus</taxon>
    </lineage>
</organism>
<evidence type="ECO:0000313" key="2">
    <source>
        <dbReference type="EMBL" id="KAG1776685.1"/>
    </source>
</evidence>
<gene>
    <name evidence="2" type="ORF">EV702DRAFT_1228398</name>
</gene>
<dbReference type="AlphaFoldDB" id="A0A9P7D1G4"/>
<dbReference type="Proteomes" id="UP000714275">
    <property type="component" value="Unassembled WGS sequence"/>
</dbReference>
<dbReference type="EMBL" id="JABBWD010000025">
    <property type="protein sequence ID" value="KAG1776685.1"/>
    <property type="molecule type" value="Genomic_DNA"/>
</dbReference>
<accession>A0A9P7D1G4</accession>
<comment type="caution">
    <text evidence="2">The sequence shown here is derived from an EMBL/GenBank/DDBJ whole genome shotgun (WGS) entry which is preliminary data.</text>
</comment>
<protein>
    <submittedName>
        <fullName evidence="2">Uncharacterized protein</fullName>
    </submittedName>
</protein>
<keyword evidence="3" id="KW-1185">Reference proteome</keyword>
<sequence>MFKPFVDFMAMAFKGFKYGTHIHGFLAAIFRPFMSYPSDAPGLFSSGPSENNVQQWGTLVSGDDVSSQCQLERVVYGKCTKSKEHEFLLLYFRHPTQKHTVAIMVLDRMICEDSTQNGSGSSRQVVRSSRIASPSVSKMPAHDSTYTAPEGSARLNDHLSTAHGPFKECAKLIFPASARPSAIQVSALLTTVSKFFPDYHLYHRQCYWYAHTVFEALKKLFNGDEILLNEGRYCWLGVRIDKADSVEAICKDYHEEWAPIEHAAEKKRKEKEDEARQLRMEGLAEGHAQSQAQVNQALANEMDATRKADEVIRKAEEAERKAEEYRVQMNQMQARIAQFECRAE</sequence>
<feature type="coiled-coil region" evidence="1">
    <location>
        <begin position="261"/>
        <end position="342"/>
    </location>
</feature>
<name>A0A9P7D1G4_9AGAM</name>
<proteinExistence type="predicted"/>
<reference evidence="2" key="1">
    <citation type="journal article" date="2020" name="New Phytol.">
        <title>Comparative genomics reveals dynamic genome evolution in host specialist ectomycorrhizal fungi.</title>
        <authorList>
            <person name="Lofgren L.A."/>
            <person name="Nguyen N.H."/>
            <person name="Vilgalys R."/>
            <person name="Ruytinx J."/>
            <person name="Liao H.L."/>
            <person name="Branco S."/>
            <person name="Kuo A."/>
            <person name="LaButti K."/>
            <person name="Lipzen A."/>
            <person name="Andreopoulos W."/>
            <person name="Pangilinan J."/>
            <person name="Riley R."/>
            <person name="Hundley H."/>
            <person name="Na H."/>
            <person name="Barry K."/>
            <person name="Grigoriev I.V."/>
            <person name="Stajich J.E."/>
            <person name="Kennedy P.G."/>
        </authorList>
    </citation>
    <scope>NUCLEOTIDE SEQUENCE</scope>
    <source>
        <strain evidence="2">DOB743</strain>
    </source>
</reference>
<evidence type="ECO:0000313" key="3">
    <source>
        <dbReference type="Proteomes" id="UP000714275"/>
    </source>
</evidence>
<dbReference type="OrthoDB" id="3243781at2759"/>